<dbReference type="Gene3D" id="3.40.50.150">
    <property type="entry name" value="Vaccinia Virus protein VP39"/>
    <property type="match status" value="1"/>
</dbReference>
<dbReference type="SUPFAM" id="SSF53335">
    <property type="entry name" value="S-adenosyl-L-methionine-dependent methyltransferases"/>
    <property type="match status" value="1"/>
</dbReference>
<accession>A0A0S8FXT0</accession>
<name>A0A0S8FXT0_UNCW3</name>
<dbReference type="InterPro" id="IPR013216">
    <property type="entry name" value="Methyltransf_11"/>
</dbReference>
<protein>
    <recommendedName>
        <fullName evidence="1">Methyltransferase type 11 domain-containing protein</fullName>
    </recommendedName>
</protein>
<evidence type="ECO:0000313" key="3">
    <source>
        <dbReference type="Proteomes" id="UP000051373"/>
    </source>
</evidence>
<comment type="caution">
    <text evidence="2">The sequence shown here is derived from an EMBL/GenBank/DDBJ whole genome shotgun (WGS) entry which is preliminary data.</text>
</comment>
<proteinExistence type="predicted"/>
<evidence type="ECO:0000259" key="1">
    <source>
        <dbReference type="Pfam" id="PF08241"/>
    </source>
</evidence>
<sequence>MTKVRCGRNYLGHPFYEFLRQCNQTPLERTILDCGAGSDPCRPPPLFLFYQHGYKTYGLEIEEDALAGANKFCRENDIPLNIFRGDMRTIPFANGAFSFVYSFNAVSFMPKTGIALAMREIERVLKHSGLCFVNFLSVDDPNSRPFCDTSFARRFLRSERHAHHEDNEADIYFANFEILRKEKRLIEKLYHGERIRQAYIGYIAKKKV</sequence>
<dbReference type="CDD" id="cd02440">
    <property type="entry name" value="AdoMet_MTases"/>
    <property type="match status" value="1"/>
</dbReference>
<dbReference type="Pfam" id="PF08241">
    <property type="entry name" value="Methyltransf_11"/>
    <property type="match status" value="1"/>
</dbReference>
<reference evidence="2 3" key="1">
    <citation type="journal article" date="2015" name="Microbiome">
        <title>Genomic resolution of linkages in carbon, nitrogen, and sulfur cycling among widespread estuary sediment bacteria.</title>
        <authorList>
            <person name="Baker B.J."/>
            <person name="Lazar C.S."/>
            <person name="Teske A.P."/>
            <person name="Dick G.J."/>
        </authorList>
    </citation>
    <scope>NUCLEOTIDE SEQUENCE [LARGE SCALE GENOMIC DNA]</scope>
    <source>
        <strain evidence="2">SM23_42</strain>
    </source>
</reference>
<dbReference type="GO" id="GO:0008757">
    <property type="term" value="F:S-adenosylmethionine-dependent methyltransferase activity"/>
    <property type="evidence" value="ECO:0007669"/>
    <property type="project" value="InterPro"/>
</dbReference>
<gene>
    <name evidence="2" type="ORF">AMJ83_02015</name>
</gene>
<dbReference type="InterPro" id="IPR029063">
    <property type="entry name" value="SAM-dependent_MTases_sf"/>
</dbReference>
<evidence type="ECO:0000313" key="2">
    <source>
        <dbReference type="EMBL" id="KPK64508.1"/>
    </source>
</evidence>
<dbReference type="Proteomes" id="UP000051373">
    <property type="component" value="Unassembled WGS sequence"/>
</dbReference>
<dbReference type="AlphaFoldDB" id="A0A0S8FXT0"/>
<dbReference type="STRING" id="1703779.AMJ83_02015"/>
<organism evidence="2 3">
    <name type="scientific">candidate division WOR_3 bacterium SM23_42</name>
    <dbReference type="NCBI Taxonomy" id="1703779"/>
    <lineage>
        <taxon>Bacteria</taxon>
        <taxon>Bacteria division WOR-3</taxon>
    </lineage>
</organism>
<dbReference type="EMBL" id="LJUJ01000002">
    <property type="protein sequence ID" value="KPK64508.1"/>
    <property type="molecule type" value="Genomic_DNA"/>
</dbReference>
<feature type="domain" description="Methyltransferase type 11" evidence="1">
    <location>
        <begin position="48"/>
        <end position="132"/>
    </location>
</feature>